<dbReference type="PANTHER" id="PTHR48421:SF1">
    <property type="entry name" value="MYCBP-ASSOCIATED PROTEIN"/>
    <property type="match status" value="1"/>
</dbReference>
<dbReference type="EMBL" id="CM026422">
    <property type="protein sequence ID" value="KAG0587849.1"/>
    <property type="molecule type" value="Genomic_DNA"/>
</dbReference>
<comment type="caution">
    <text evidence="2">The sequence shown here is derived from an EMBL/GenBank/DDBJ whole genome shotgun (WGS) entry which is preliminary data.</text>
</comment>
<dbReference type="InterPro" id="IPR032707">
    <property type="entry name" value="MYCBPAP"/>
</dbReference>
<reference evidence="2" key="1">
    <citation type="submission" date="2020-06" db="EMBL/GenBank/DDBJ databases">
        <title>WGS assembly of Ceratodon purpureus strain R40.</title>
        <authorList>
            <person name="Carey S.B."/>
            <person name="Jenkins J."/>
            <person name="Shu S."/>
            <person name="Lovell J.T."/>
            <person name="Sreedasyam A."/>
            <person name="Maumus F."/>
            <person name="Tiley G.P."/>
            <person name="Fernandez-Pozo N."/>
            <person name="Barry K."/>
            <person name="Chen C."/>
            <person name="Wang M."/>
            <person name="Lipzen A."/>
            <person name="Daum C."/>
            <person name="Saski C.A."/>
            <person name="Payton A.C."/>
            <person name="Mcbreen J.C."/>
            <person name="Conrad R.E."/>
            <person name="Kollar L.M."/>
            <person name="Olsson S."/>
            <person name="Huttunen S."/>
            <person name="Landis J.B."/>
            <person name="Wickett N.J."/>
            <person name="Johnson M.G."/>
            <person name="Rensing S.A."/>
            <person name="Grimwood J."/>
            <person name="Schmutz J."/>
            <person name="Mcdaniel S.F."/>
        </authorList>
    </citation>
    <scope>NUCLEOTIDE SEQUENCE</scope>
    <source>
        <strain evidence="2">R40</strain>
    </source>
</reference>
<feature type="compositionally biased region" description="Basic and acidic residues" evidence="1">
    <location>
        <begin position="156"/>
        <end position="175"/>
    </location>
</feature>
<evidence type="ECO:0000313" key="2">
    <source>
        <dbReference type="EMBL" id="KAG0587849.1"/>
    </source>
</evidence>
<dbReference type="AlphaFoldDB" id="A0A8T0IY97"/>
<evidence type="ECO:0000313" key="3">
    <source>
        <dbReference type="Proteomes" id="UP000822688"/>
    </source>
</evidence>
<gene>
    <name evidence="2" type="ORF">KC19_2G195900</name>
</gene>
<accession>A0A8T0IY97</accession>
<protein>
    <submittedName>
        <fullName evidence="2">Uncharacterized protein</fullName>
    </submittedName>
</protein>
<proteinExistence type="predicted"/>
<feature type="region of interest" description="Disordered" evidence="1">
    <location>
        <begin position="146"/>
        <end position="175"/>
    </location>
</feature>
<dbReference type="Proteomes" id="UP000822688">
    <property type="component" value="Chromosome 2"/>
</dbReference>
<sequence>MYRRTLYTKLPPQCNMLELVPPRRSKMFLKWQDLRKKDPPPGLKPKPKERLHIWQKVERDKEENVLEDYYWFYEEWDRINKMFIRRFYKTFPELLMERIHHYRIKVENAILLAGCILTLAEDDDSNDPSKWEESLRKYPWFPSPGVPLKPPWDDGSNDKPKPVARPEDIAPDRVGRADRDNPKFEYFKDRWAHLKKGEDDWGAWEKFCFKMAAAIARAEPHYPDFVNPPEFGGLLILGKRLKRPVPEPPPPKCPPIPIIPPVKKAIQYVPGPAAMISLTYHFFVNQVGEQSIKSVLLENVGETVLFYTWERRPMEALITTPKAHLGLCSLPFCRPIWIPQ</sequence>
<keyword evidence="3" id="KW-1185">Reference proteome</keyword>
<organism evidence="2 3">
    <name type="scientific">Ceratodon purpureus</name>
    <name type="common">Fire moss</name>
    <name type="synonym">Dicranum purpureum</name>
    <dbReference type="NCBI Taxonomy" id="3225"/>
    <lineage>
        <taxon>Eukaryota</taxon>
        <taxon>Viridiplantae</taxon>
        <taxon>Streptophyta</taxon>
        <taxon>Embryophyta</taxon>
        <taxon>Bryophyta</taxon>
        <taxon>Bryophytina</taxon>
        <taxon>Bryopsida</taxon>
        <taxon>Dicranidae</taxon>
        <taxon>Pseudoditrichales</taxon>
        <taxon>Ditrichaceae</taxon>
        <taxon>Ceratodon</taxon>
    </lineage>
</organism>
<evidence type="ECO:0000256" key="1">
    <source>
        <dbReference type="SAM" id="MobiDB-lite"/>
    </source>
</evidence>
<name>A0A8T0IY97_CERPU</name>
<dbReference type="PANTHER" id="PTHR48421">
    <property type="entry name" value="MYCBP-ASSOCIATED PROTEIN"/>
    <property type="match status" value="1"/>
</dbReference>